<dbReference type="InterPro" id="IPR010963">
    <property type="entry name" value="PHA_synth_I"/>
</dbReference>
<keyword evidence="7" id="KW-1185">Reference proteome</keyword>
<keyword evidence="2" id="KW-0963">Cytoplasm</keyword>
<accession>A0ABU5NED6</accession>
<evidence type="ECO:0000256" key="1">
    <source>
        <dbReference type="ARBA" id="ARBA00004496"/>
    </source>
</evidence>
<dbReference type="PANTHER" id="PTHR36837:SF5">
    <property type="entry name" value="POLY-3-HYDROXYBUTYRATE SYNTHASE"/>
    <property type="match status" value="1"/>
</dbReference>
<dbReference type="InterPro" id="IPR010941">
    <property type="entry name" value="PhaC_N"/>
</dbReference>
<sequence length="583" mass="66888">MHKITSDEFLENCQKVGIYYQEILTHVLNNKNFVAPLKYSVNEKYQETTSKVFEQIIEHPEKFTDINLEYVQTFQRLISDSVNKFIGKKKGKSVTEEESTDRRFKDPEWNQNIYFDFIKQYYLITSDWIQKGIAQYDLDEDSKRYVQFSTGQFIDAVSPTNFAFSNPVVIKESLESGLENIVKGMENFLEDIKKSKDLFNISTTDKSYFKIGKDIAATKGKVIYQNDLMQLICYQPKEEAYAVPLLIIPPWINKYYVLDLSENNSMVKWLVDNNFQVFLISWVNPKKKHAHKDFEDYLKEGILDAINEIKKLGFNKINTLGYCIGGTLLTIALSYLKSKKDKSIASATYLTTLVDFSNPGEVGALVNKHTFPLIEQDVNAKGYLDGKYLSNSFSLIRANDLVWSFFVNNYLLGKAPAAFDILYWNSDPTNLPAKMYIYYLKNMYIDNKLILPDALEMLGTKIDVSKIDIPSFSLAAKGDHIALWNAVYDGYKILSGHKTFCLTDAGHVAGVVNPANNKKYSYIIGENVDADSKIWQQSAKSEQGSWWNGWKEWLTVHSGNIEKSIDYDKLEFIEPAPGNYVKK</sequence>
<evidence type="ECO:0000313" key="7">
    <source>
        <dbReference type="Proteomes" id="UP001291687"/>
    </source>
</evidence>
<comment type="subcellular location">
    <subcellularLocation>
        <location evidence="1">Cytoplasm</location>
    </subcellularLocation>
</comment>
<keyword evidence="3" id="KW-0808">Transferase</keyword>
<reference evidence="6 7" key="1">
    <citation type="submission" date="2023-03" db="EMBL/GenBank/DDBJ databases">
        <title>Host association and intracellularity evolved multiple times independently in the Rickettsiales.</title>
        <authorList>
            <person name="Castelli M."/>
            <person name="Nardi T."/>
            <person name="Gammuto L."/>
            <person name="Bellinzona G."/>
            <person name="Sabaneyeva E."/>
            <person name="Potekhin A."/>
            <person name="Serra V."/>
            <person name="Petroni G."/>
            <person name="Sassera D."/>
        </authorList>
    </citation>
    <scope>NUCLEOTIDE SEQUENCE [LARGE SCALE GENOMIC DNA]</scope>
    <source>
        <strain evidence="6 7">Sr 2-6</strain>
    </source>
</reference>
<dbReference type="Proteomes" id="UP001291687">
    <property type="component" value="Unassembled WGS sequence"/>
</dbReference>
<dbReference type="RefSeq" id="WP_322777418.1">
    <property type="nucleotide sequence ID" value="NZ_JARJFB010000158.1"/>
</dbReference>
<evidence type="ECO:0000256" key="2">
    <source>
        <dbReference type="ARBA" id="ARBA00022490"/>
    </source>
</evidence>
<feature type="domain" description="Poly-beta-hydroxybutyrate polymerase N-terminal" evidence="5">
    <location>
        <begin position="101"/>
        <end position="270"/>
    </location>
</feature>
<dbReference type="PANTHER" id="PTHR36837">
    <property type="entry name" value="POLY(3-HYDROXYALKANOATE) POLYMERASE SUBUNIT PHAC"/>
    <property type="match status" value="1"/>
</dbReference>
<dbReference type="SUPFAM" id="SSF53474">
    <property type="entry name" value="alpha/beta-Hydrolases"/>
    <property type="match status" value="1"/>
</dbReference>
<protein>
    <submittedName>
        <fullName evidence="6">Class I poly(R)-hydroxyalkanoic acid synthase</fullName>
    </submittedName>
</protein>
<dbReference type="NCBIfam" id="TIGR01838">
    <property type="entry name" value="PHA_synth_I"/>
    <property type="match status" value="1"/>
</dbReference>
<proteinExistence type="predicted"/>
<dbReference type="EMBL" id="JARJFB010000158">
    <property type="protein sequence ID" value="MEA0971510.1"/>
    <property type="molecule type" value="Genomic_DNA"/>
</dbReference>
<dbReference type="InterPro" id="IPR029058">
    <property type="entry name" value="AB_hydrolase_fold"/>
</dbReference>
<dbReference type="InterPro" id="IPR051321">
    <property type="entry name" value="PHA/PHB_synthase"/>
</dbReference>
<evidence type="ECO:0000256" key="4">
    <source>
        <dbReference type="ARBA" id="ARBA00023315"/>
    </source>
</evidence>
<keyword evidence="4" id="KW-0012">Acyltransferase</keyword>
<evidence type="ECO:0000259" key="5">
    <source>
        <dbReference type="Pfam" id="PF07167"/>
    </source>
</evidence>
<comment type="caution">
    <text evidence="6">The sequence shown here is derived from an EMBL/GenBank/DDBJ whole genome shotgun (WGS) entry which is preliminary data.</text>
</comment>
<dbReference type="Pfam" id="PF07167">
    <property type="entry name" value="PhaC_N"/>
    <property type="match status" value="1"/>
</dbReference>
<gene>
    <name evidence="6" type="ORF">Megvenef_01490</name>
</gene>
<evidence type="ECO:0000256" key="3">
    <source>
        <dbReference type="ARBA" id="ARBA00022679"/>
    </source>
</evidence>
<organism evidence="6 7">
    <name type="scientific">Candidatus Megaera venefica</name>
    <dbReference type="NCBI Taxonomy" id="2055910"/>
    <lineage>
        <taxon>Bacteria</taxon>
        <taxon>Pseudomonadati</taxon>
        <taxon>Pseudomonadota</taxon>
        <taxon>Alphaproteobacteria</taxon>
        <taxon>Rickettsiales</taxon>
        <taxon>Rickettsiaceae</taxon>
        <taxon>Candidatus Megaera</taxon>
    </lineage>
</organism>
<dbReference type="Gene3D" id="3.40.50.1820">
    <property type="entry name" value="alpha/beta hydrolase"/>
    <property type="match status" value="1"/>
</dbReference>
<name>A0ABU5NED6_9RICK</name>
<evidence type="ECO:0000313" key="6">
    <source>
        <dbReference type="EMBL" id="MEA0971510.1"/>
    </source>
</evidence>